<gene>
    <name evidence="2" type="ORF">HMPREF1535_01885</name>
</gene>
<dbReference type="HOGENOM" id="CLU_102161_0_0_10"/>
<sequence length="238" mass="26062">MMKKKLLFQLLFVANVFFATSCSDDDSVELEDVTTLNMLNEDNGKTYLGNSDIYITDENNFSGSSCLLVELGGANGIGKVVPPRVGDGLVRKAAVLPGCLYQAFNRNSILEFPSGKPAIALEASYYQFYVESEIVKDIANTGTAVNVGAVVKYAPVYPDPQGLPEYGSVIGEVSNSGDVVEMDFPKDVEFLYSTSNGFEITTDGGKLTVTYYYWTDSKEYSIYVRRGSIFTEVIIQVV</sequence>
<dbReference type="InterPro" id="IPR032217">
    <property type="entry name" value="DUF5036"/>
</dbReference>
<dbReference type="EMBL" id="AQHV01000011">
    <property type="protein sequence ID" value="KKB55913.1"/>
    <property type="molecule type" value="Genomic_DNA"/>
</dbReference>
<dbReference type="Pfam" id="PF16439">
    <property type="entry name" value="DUF5036"/>
    <property type="match status" value="1"/>
</dbReference>
<keyword evidence="1" id="KW-0732">Signal</keyword>
<evidence type="ECO:0000313" key="3">
    <source>
        <dbReference type="Proteomes" id="UP000033047"/>
    </source>
</evidence>
<dbReference type="GeneID" id="69983139"/>
<accession>A0A0F5JDU6</accession>
<protein>
    <recommendedName>
        <fullName evidence="4">DUF5036 domain-containing protein</fullName>
    </recommendedName>
</protein>
<dbReference type="STRING" id="927665.HMPREF1535_01885"/>
<comment type="caution">
    <text evidence="2">The sequence shown here is derived from an EMBL/GenBank/DDBJ whole genome shotgun (WGS) entry which is preliminary data.</text>
</comment>
<dbReference type="Proteomes" id="UP000033047">
    <property type="component" value="Unassembled WGS sequence"/>
</dbReference>
<proteinExistence type="predicted"/>
<dbReference type="RefSeq" id="WP_009860326.1">
    <property type="nucleotide sequence ID" value="NZ_KQ033912.1"/>
</dbReference>
<feature type="chain" id="PRO_5002489141" description="DUF5036 domain-containing protein" evidence="1">
    <location>
        <begin position="20"/>
        <end position="238"/>
    </location>
</feature>
<evidence type="ECO:0000313" key="2">
    <source>
        <dbReference type="EMBL" id="KKB55913.1"/>
    </source>
</evidence>
<dbReference type="PROSITE" id="PS51257">
    <property type="entry name" value="PROKAR_LIPOPROTEIN"/>
    <property type="match status" value="1"/>
</dbReference>
<organism evidence="2 3">
    <name type="scientific">Parabacteroides goldsteinii DSM 19448 = WAL 12034</name>
    <dbReference type="NCBI Taxonomy" id="927665"/>
    <lineage>
        <taxon>Bacteria</taxon>
        <taxon>Pseudomonadati</taxon>
        <taxon>Bacteroidota</taxon>
        <taxon>Bacteroidia</taxon>
        <taxon>Bacteroidales</taxon>
        <taxon>Tannerellaceae</taxon>
        <taxon>Parabacteroides</taxon>
    </lineage>
</organism>
<evidence type="ECO:0008006" key="4">
    <source>
        <dbReference type="Google" id="ProtNLM"/>
    </source>
</evidence>
<evidence type="ECO:0000256" key="1">
    <source>
        <dbReference type="SAM" id="SignalP"/>
    </source>
</evidence>
<feature type="signal peptide" evidence="1">
    <location>
        <begin position="1"/>
        <end position="19"/>
    </location>
</feature>
<dbReference type="PATRIC" id="fig|927665.4.peg.1927"/>
<name>A0A0F5JDU6_9BACT</name>
<dbReference type="AlphaFoldDB" id="A0A0F5JDU6"/>
<reference evidence="2 3" key="1">
    <citation type="submission" date="2013-04" db="EMBL/GenBank/DDBJ databases">
        <title>The Genome Sequence of Parabacteroides goldsteinii DSM 19448.</title>
        <authorList>
            <consortium name="The Broad Institute Genomics Platform"/>
            <person name="Earl A."/>
            <person name="Ward D."/>
            <person name="Feldgarden M."/>
            <person name="Gevers D."/>
            <person name="Martens E."/>
            <person name="Sakamoto M."/>
            <person name="Benno Y."/>
            <person name="Song Y."/>
            <person name="Liu C."/>
            <person name="Lee J."/>
            <person name="Bolanos M."/>
            <person name="Vaisanen M.L."/>
            <person name="Finegold S.M."/>
            <person name="Walker B."/>
            <person name="Young S."/>
            <person name="Zeng Q."/>
            <person name="Gargeya S."/>
            <person name="Fitzgerald M."/>
            <person name="Haas B."/>
            <person name="Abouelleil A."/>
            <person name="Allen A.W."/>
            <person name="Alvarado L."/>
            <person name="Arachchi H.M."/>
            <person name="Berlin A.M."/>
            <person name="Chapman S.B."/>
            <person name="Gainer-Dewar J."/>
            <person name="Goldberg J."/>
            <person name="Griggs A."/>
            <person name="Gujja S."/>
            <person name="Hansen M."/>
            <person name="Howarth C."/>
            <person name="Imamovic A."/>
            <person name="Ireland A."/>
            <person name="Larimer J."/>
            <person name="McCowan C."/>
            <person name="Murphy C."/>
            <person name="Pearson M."/>
            <person name="Poon T.W."/>
            <person name="Priest M."/>
            <person name="Roberts A."/>
            <person name="Saif S."/>
            <person name="Shea T."/>
            <person name="Sisk P."/>
            <person name="Sykes S."/>
            <person name="Wortman J."/>
            <person name="Nusbaum C."/>
            <person name="Birren B."/>
        </authorList>
    </citation>
    <scope>NUCLEOTIDE SEQUENCE [LARGE SCALE GENOMIC DNA]</scope>
    <source>
        <strain evidence="2 3">DSM 19448</strain>
    </source>
</reference>